<dbReference type="EMBL" id="LT629745">
    <property type="protein sequence ID" value="SDS34208.1"/>
    <property type="molecule type" value="Genomic_DNA"/>
</dbReference>
<proteinExistence type="predicted"/>
<evidence type="ECO:0000313" key="1">
    <source>
        <dbReference type="EMBL" id="SDS34208.1"/>
    </source>
</evidence>
<dbReference type="Pfam" id="PF09357">
    <property type="entry name" value="RteC"/>
    <property type="match status" value="1"/>
</dbReference>
<gene>
    <name evidence="1" type="ORF">SAMN04488552_2867</name>
</gene>
<dbReference type="RefSeq" id="WP_089663442.1">
    <property type="nucleotide sequence ID" value="NZ_LT629745.1"/>
</dbReference>
<accession>A0A1H1RES9</accession>
<keyword evidence="2" id="KW-1185">Reference proteome</keyword>
<evidence type="ECO:0000313" key="2">
    <source>
        <dbReference type="Proteomes" id="UP000198858"/>
    </source>
</evidence>
<name>A0A1H1RES9_9FLAO</name>
<dbReference type="STRING" id="1250231.SAMN04488552_2867"/>
<organism evidence="1 2">
    <name type="scientific">Christiangramia echinicola</name>
    <dbReference type="NCBI Taxonomy" id="279359"/>
    <lineage>
        <taxon>Bacteria</taxon>
        <taxon>Pseudomonadati</taxon>
        <taxon>Bacteroidota</taxon>
        <taxon>Flavobacteriia</taxon>
        <taxon>Flavobacteriales</taxon>
        <taxon>Flavobacteriaceae</taxon>
        <taxon>Christiangramia</taxon>
    </lineage>
</organism>
<sequence>MDFLITEDELKNEIRKIEKTFLNKNAAYFEVIQYCRSILETYRKEIYLNGFPNITTEILFFKEQKTFPLTYQIYYENLLSIELEISSIGETSRLKFIRKKIQKINTFLTAHKNFLLYIALNQEYLDEIYFTRKYFSKDHIANYNQYERDPLFSSSHDLLLSELNARNFLLEYLNKLFQDKQTSSIAYEEPVKINWTSSKVALTELIYALHVSGAINNGNATLKELMVIFETLTGLDLGDYPHTFLRLRGRSEPLKFIDKMRNSMLEYMEELDA</sequence>
<protein>
    <submittedName>
        <fullName evidence="1">RteC protein</fullName>
    </submittedName>
</protein>
<reference evidence="1 2" key="1">
    <citation type="submission" date="2016-10" db="EMBL/GenBank/DDBJ databases">
        <authorList>
            <person name="Varghese N."/>
            <person name="Submissions S."/>
        </authorList>
    </citation>
    <scope>NUCLEOTIDE SEQUENCE [LARGE SCALE GENOMIC DNA]</scope>
    <source>
        <strain evidence="1 2">Mar_2010_102</strain>
    </source>
</reference>
<dbReference type="Proteomes" id="UP000198858">
    <property type="component" value="Chromosome I"/>
</dbReference>
<dbReference type="InterPro" id="IPR018534">
    <property type="entry name" value="Tet_reg_excision_RteC"/>
</dbReference>
<dbReference type="AlphaFoldDB" id="A0A1H1RES9"/>